<dbReference type="InterPro" id="IPR000792">
    <property type="entry name" value="Tscrpt_reg_LuxR_C"/>
</dbReference>
<evidence type="ECO:0000256" key="4">
    <source>
        <dbReference type="ARBA" id="ARBA00023163"/>
    </source>
</evidence>
<dbReference type="SUPFAM" id="SSF52172">
    <property type="entry name" value="CheY-like"/>
    <property type="match status" value="1"/>
</dbReference>
<dbReference type="PANTHER" id="PTHR43214">
    <property type="entry name" value="TWO-COMPONENT RESPONSE REGULATOR"/>
    <property type="match status" value="1"/>
</dbReference>
<dbReference type="InterPro" id="IPR058245">
    <property type="entry name" value="NreC/VraR/RcsB-like_REC"/>
</dbReference>
<dbReference type="PRINTS" id="PR00038">
    <property type="entry name" value="HTHLUXR"/>
</dbReference>
<evidence type="ECO:0000256" key="1">
    <source>
        <dbReference type="ARBA" id="ARBA00022553"/>
    </source>
</evidence>
<sequence>MIRVLIADDQALLRGGLRAILDAEEDIEVVAEAGDGAVAVDEALRVHPDVVLMDIRMPRLDGLEATKRLLASGSRARVLVITTFDHDEYVFHALRAGAAGFLLKSASGEALANAVRTVAGGESLLDPAITTRLIEHFLARPDLDAALTARLDGLTPREREILQLLARGMSNAEMGRELFLSETTVKSHVTRVLGKLGVSSRVQAVVVAYETGLVRPGSATAAAG</sequence>
<dbReference type="GO" id="GO:0006355">
    <property type="term" value="P:regulation of DNA-templated transcription"/>
    <property type="evidence" value="ECO:0007669"/>
    <property type="project" value="InterPro"/>
</dbReference>
<dbReference type="CDD" id="cd06170">
    <property type="entry name" value="LuxR_C_like"/>
    <property type="match status" value="1"/>
</dbReference>
<dbReference type="RefSeq" id="WP_270026023.1">
    <property type="nucleotide sequence ID" value="NZ_JAPDDP010000025.1"/>
</dbReference>
<proteinExistence type="predicted"/>
<dbReference type="PROSITE" id="PS50110">
    <property type="entry name" value="RESPONSE_REGULATORY"/>
    <property type="match status" value="1"/>
</dbReference>
<keyword evidence="4" id="KW-0804">Transcription</keyword>
<feature type="domain" description="Response regulatory" evidence="7">
    <location>
        <begin position="3"/>
        <end position="119"/>
    </location>
</feature>
<dbReference type="Pfam" id="PF00072">
    <property type="entry name" value="Response_reg"/>
    <property type="match status" value="1"/>
</dbReference>
<feature type="modified residue" description="4-aspartylphosphate" evidence="5">
    <location>
        <position position="54"/>
    </location>
</feature>
<evidence type="ECO:0000256" key="3">
    <source>
        <dbReference type="ARBA" id="ARBA00023125"/>
    </source>
</evidence>
<dbReference type="InterPro" id="IPR001789">
    <property type="entry name" value="Sig_transdc_resp-reg_receiver"/>
</dbReference>
<evidence type="ECO:0000256" key="2">
    <source>
        <dbReference type="ARBA" id="ARBA00023015"/>
    </source>
</evidence>
<evidence type="ECO:0000256" key="5">
    <source>
        <dbReference type="PROSITE-ProRule" id="PRU00169"/>
    </source>
</evidence>
<comment type="caution">
    <text evidence="8">The sequence shown here is derived from an EMBL/GenBank/DDBJ whole genome shotgun (WGS) entry which is preliminary data.</text>
</comment>
<accession>A0A9X3NAT2</accession>
<dbReference type="Pfam" id="PF00196">
    <property type="entry name" value="GerE"/>
    <property type="match status" value="1"/>
</dbReference>
<dbReference type="AlphaFoldDB" id="A0A9X3NAT2"/>
<evidence type="ECO:0000313" key="8">
    <source>
        <dbReference type="EMBL" id="MDA0181674.1"/>
    </source>
</evidence>
<dbReference type="GO" id="GO:0003677">
    <property type="term" value="F:DNA binding"/>
    <property type="evidence" value="ECO:0007669"/>
    <property type="project" value="UniProtKB-KW"/>
</dbReference>
<keyword evidence="9" id="KW-1185">Reference proteome</keyword>
<dbReference type="SUPFAM" id="SSF46894">
    <property type="entry name" value="C-terminal effector domain of the bipartite response regulators"/>
    <property type="match status" value="1"/>
</dbReference>
<name>A0A9X3NAT2_9ACTN</name>
<dbReference type="CDD" id="cd17535">
    <property type="entry name" value="REC_NarL-like"/>
    <property type="match status" value="1"/>
</dbReference>
<dbReference type="PROSITE" id="PS50043">
    <property type="entry name" value="HTH_LUXR_2"/>
    <property type="match status" value="1"/>
</dbReference>
<dbReference type="InterPro" id="IPR039420">
    <property type="entry name" value="WalR-like"/>
</dbReference>
<dbReference type="InterPro" id="IPR011006">
    <property type="entry name" value="CheY-like_superfamily"/>
</dbReference>
<keyword evidence="1 5" id="KW-0597">Phosphoprotein</keyword>
<dbReference type="GO" id="GO:0000160">
    <property type="term" value="P:phosphorelay signal transduction system"/>
    <property type="evidence" value="ECO:0007669"/>
    <property type="project" value="InterPro"/>
</dbReference>
<keyword evidence="2" id="KW-0805">Transcription regulation</keyword>
<organism evidence="8 9">
    <name type="scientific">Solirubrobacter phytolaccae</name>
    <dbReference type="NCBI Taxonomy" id="1404360"/>
    <lineage>
        <taxon>Bacteria</taxon>
        <taxon>Bacillati</taxon>
        <taxon>Actinomycetota</taxon>
        <taxon>Thermoleophilia</taxon>
        <taxon>Solirubrobacterales</taxon>
        <taxon>Solirubrobacteraceae</taxon>
        <taxon>Solirubrobacter</taxon>
    </lineage>
</organism>
<dbReference type="Proteomes" id="UP001147653">
    <property type="component" value="Unassembled WGS sequence"/>
</dbReference>
<reference evidence="8" key="1">
    <citation type="submission" date="2022-10" db="EMBL/GenBank/DDBJ databases">
        <title>The WGS of Solirubrobacter phytolaccae KCTC 29190.</title>
        <authorList>
            <person name="Jiang Z."/>
        </authorList>
    </citation>
    <scope>NUCLEOTIDE SEQUENCE</scope>
    <source>
        <strain evidence="8">KCTC 29190</strain>
    </source>
</reference>
<feature type="domain" description="HTH luxR-type" evidence="6">
    <location>
        <begin position="147"/>
        <end position="212"/>
    </location>
</feature>
<gene>
    <name evidence="8" type="ORF">OJ997_15315</name>
</gene>
<dbReference type="EMBL" id="JAPDDP010000025">
    <property type="protein sequence ID" value="MDA0181674.1"/>
    <property type="molecule type" value="Genomic_DNA"/>
</dbReference>
<keyword evidence="3" id="KW-0238">DNA-binding</keyword>
<dbReference type="SMART" id="SM00448">
    <property type="entry name" value="REC"/>
    <property type="match status" value="1"/>
</dbReference>
<dbReference type="Gene3D" id="3.40.50.2300">
    <property type="match status" value="1"/>
</dbReference>
<dbReference type="InterPro" id="IPR016032">
    <property type="entry name" value="Sig_transdc_resp-reg_C-effctor"/>
</dbReference>
<dbReference type="SMART" id="SM00421">
    <property type="entry name" value="HTH_LUXR"/>
    <property type="match status" value="1"/>
</dbReference>
<evidence type="ECO:0000313" key="9">
    <source>
        <dbReference type="Proteomes" id="UP001147653"/>
    </source>
</evidence>
<evidence type="ECO:0000259" key="7">
    <source>
        <dbReference type="PROSITE" id="PS50110"/>
    </source>
</evidence>
<protein>
    <submittedName>
        <fullName evidence="8">Response regulator transcription factor</fullName>
    </submittedName>
</protein>
<evidence type="ECO:0000259" key="6">
    <source>
        <dbReference type="PROSITE" id="PS50043"/>
    </source>
</evidence>
<dbReference type="PANTHER" id="PTHR43214:SF24">
    <property type="entry name" value="TRANSCRIPTIONAL REGULATORY PROTEIN NARL-RELATED"/>
    <property type="match status" value="1"/>
</dbReference>